<proteinExistence type="predicted"/>
<reference evidence="2" key="2">
    <citation type="submission" date="2022-01" db="EMBL/GenBank/DDBJ databases">
        <authorList>
            <person name="Yamashiro T."/>
            <person name="Shiraishi A."/>
            <person name="Satake H."/>
            <person name="Nakayama K."/>
        </authorList>
    </citation>
    <scope>NUCLEOTIDE SEQUENCE</scope>
</reference>
<feature type="region of interest" description="Disordered" evidence="1">
    <location>
        <begin position="174"/>
        <end position="193"/>
    </location>
</feature>
<evidence type="ECO:0000313" key="2">
    <source>
        <dbReference type="EMBL" id="GJT31373.1"/>
    </source>
</evidence>
<evidence type="ECO:0000256" key="1">
    <source>
        <dbReference type="SAM" id="MobiDB-lite"/>
    </source>
</evidence>
<dbReference type="EMBL" id="BQNB010014699">
    <property type="protein sequence ID" value="GJT31373.1"/>
    <property type="molecule type" value="Genomic_DNA"/>
</dbReference>
<feature type="compositionally biased region" description="Basic and acidic residues" evidence="1">
    <location>
        <begin position="184"/>
        <end position="193"/>
    </location>
</feature>
<reference evidence="2" key="1">
    <citation type="journal article" date="2022" name="Int. J. Mol. Sci.">
        <title>Draft Genome of Tanacetum Coccineum: Genomic Comparison of Closely Related Tanacetum-Family Plants.</title>
        <authorList>
            <person name="Yamashiro T."/>
            <person name="Shiraishi A."/>
            <person name="Nakayama K."/>
            <person name="Satake H."/>
        </authorList>
    </citation>
    <scope>NUCLEOTIDE SEQUENCE</scope>
</reference>
<sequence>MICHDEVKEKRVSKKRKLGHKEEAKSKEERCLWSQQEKDADLKICLHIAPLMKIKEDLKVIYELVMEEYKDKLPEGFDKMLWGDLMIMFNQGDTADFWDTQQNWKLISWKLHSSSGVHTIMTSTGLVIHMFVENRYPLAKEVLSQMLELKLETEEESSMALELIKFVKQQLEEFEDSNDDDSVTSDHEEAERV</sequence>
<name>A0ABQ5CXE3_9ASTR</name>
<comment type="caution">
    <text evidence="2">The sequence shown here is derived from an EMBL/GenBank/DDBJ whole genome shotgun (WGS) entry which is preliminary data.</text>
</comment>
<keyword evidence="3" id="KW-1185">Reference proteome</keyword>
<evidence type="ECO:0000313" key="3">
    <source>
        <dbReference type="Proteomes" id="UP001151760"/>
    </source>
</evidence>
<feature type="compositionally biased region" description="Acidic residues" evidence="1">
    <location>
        <begin position="174"/>
        <end position="183"/>
    </location>
</feature>
<dbReference type="Proteomes" id="UP001151760">
    <property type="component" value="Unassembled WGS sequence"/>
</dbReference>
<accession>A0ABQ5CXE3</accession>
<protein>
    <submittedName>
        <fullName evidence="2">Uncharacterized protein</fullName>
    </submittedName>
</protein>
<gene>
    <name evidence="2" type="ORF">Tco_0911648</name>
</gene>
<organism evidence="2 3">
    <name type="scientific">Tanacetum coccineum</name>
    <dbReference type="NCBI Taxonomy" id="301880"/>
    <lineage>
        <taxon>Eukaryota</taxon>
        <taxon>Viridiplantae</taxon>
        <taxon>Streptophyta</taxon>
        <taxon>Embryophyta</taxon>
        <taxon>Tracheophyta</taxon>
        <taxon>Spermatophyta</taxon>
        <taxon>Magnoliopsida</taxon>
        <taxon>eudicotyledons</taxon>
        <taxon>Gunneridae</taxon>
        <taxon>Pentapetalae</taxon>
        <taxon>asterids</taxon>
        <taxon>campanulids</taxon>
        <taxon>Asterales</taxon>
        <taxon>Asteraceae</taxon>
        <taxon>Asteroideae</taxon>
        <taxon>Anthemideae</taxon>
        <taxon>Anthemidinae</taxon>
        <taxon>Tanacetum</taxon>
    </lineage>
</organism>